<dbReference type="PRINTS" id="PR00111">
    <property type="entry name" value="ABHYDROLASE"/>
</dbReference>
<dbReference type="Gene3D" id="3.40.50.1820">
    <property type="entry name" value="alpha/beta hydrolase"/>
    <property type="match status" value="1"/>
</dbReference>
<proteinExistence type="predicted"/>
<evidence type="ECO:0000313" key="2">
    <source>
        <dbReference type="EMBL" id="GGG01280.1"/>
    </source>
</evidence>
<evidence type="ECO:0000259" key="1">
    <source>
        <dbReference type="Pfam" id="PF12697"/>
    </source>
</evidence>
<name>A0ABQ1VW02_9BACT</name>
<dbReference type="RefSeq" id="WP_188499715.1">
    <property type="nucleotide sequence ID" value="NZ_BMFP01000001.1"/>
</dbReference>
<organism evidence="2 3">
    <name type="scientific">Pontibacter amylolyticus</name>
    <dbReference type="NCBI Taxonomy" id="1424080"/>
    <lineage>
        <taxon>Bacteria</taxon>
        <taxon>Pseudomonadati</taxon>
        <taxon>Bacteroidota</taxon>
        <taxon>Cytophagia</taxon>
        <taxon>Cytophagales</taxon>
        <taxon>Hymenobacteraceae</taxon>
        <taxon>Pontibacter</taxon>
    </lineage>
</organism>
<gene>
    <name evidence="2" type="primary">mhpC</name>
    <name evidence="2" type="ORF">GCM10011323_02720</name>
</gene>
<sequence length="303" mass="33469">MEAIEGYISTRQTLFEQEGIQPESKKVFVDGLGKTIHYLELGDGEPLLLLHGGGSHAGEWINILRPLSARFHLLVVDRPGCGLSDYMDYRGLDFRSEAVDFVGAFMHAVGLEKAALLGQSMGGYFSICFAMQYPERVNKLLLMGAPAGMNHRIPLLLRLLGTRGLNTLLINTVGRPSIPNVMKLHKELFVADVAHLSESYLRHSYYSQLLPGAMKSFTTLLENVLTLRGWKDIYYLGDQLGGLAVPVRFIWGDQDAFELPATGRQKAAAIQNCEFVVVEGAGHCPWLDQPAKCVDSVFTMSPV</sequence>
<reference evidence="3" key="1">
    <citation type="journal article" date="2019" name="Int. J. Syst. Evol. Microbiol.">
        <title>The Global Catalogue of Microorganisms (GCM) 10K type strain sequencing project: providing services to taxonomists for standard genome sequencing and annotation.</title>
        <authorList>
            <consortium name="The Broad Institute Genomics Platform"/>
            <consortium name="The Broad Institute Genome Sequencing Center for Infectious Disease"/>
            <person name="Wu L."/>
            <person name="Ma J."/>
        </authorList>
    </citation>
    <scope>NUCLEOTIDE SEQUENCE [LARGE SCALE GENOMIC DNA]</scope>
    <source>
        <strain evidence="3">CGMCC 1.12749</strain>
    </source>
</reference>
<dbReference type="EMBL" id="BMFP01000001">
    <property type="protein sequence ID" value="GGG01280.1"/>
    <property type="molecule type" value="Genomic_DNA"/>
</dbReference>
<dbReference type="PRINTS" id="PR00412">
    <property type="entry name" value="EPOXHYDRLASE"/>
</dbReference>
<protein>
    <submittedName>
        <fullName evidence="2">4,5-9,10-diseco-3-hydroxy-5,9, 17-trioxoandrosta-1(10),2-diene-4-oate hydrolase</fullName>
    </submittedName>
</protein>
<keyword evidence="2" id="KW-0378">Hydrolase</keyword>
<dbReference type="GO" id="GO:0016787">
    <property type="term" value="F:hydrolase activity"/>
    <property type="evidence" value="ECO:0007669"/>
    <property type="project" value="UniProtKB-KW"/>
</dbReference>
<dbReference type="PANTHER" id="PTHR43798">
    <property type="entry name" value="MONOACYLGLYCEROL LIPASE"/>
    <property type="match status" value="1"/>
</dbReference>
<dbReference type="SUPFAM" id="SSF53474">
    <property type="entry name" value="alpha/beta-Hydrolases"/>
    <property type="match status" value="1"/>
</dbReference>
<evidence type="ECO:0000313" key="3">
    <source>
        <dbReference type="Proteomes" id="UP000634043"/>
    </source>
</evidence>
<dbReference type="Pfam" id="PF12697">
    <property type="entry name" value="Abhydrolase_6"/>
    <property type="match status" value="1"/>
</dbReference>
<keyword evidence="3" id="KW-1185">Reference proteome</keyword>
<dbReference type="InterPro" id="IPR029058">
    <property type="entry name" value="AB_hydrolase_fold"/>
</dbReference>
<dbReference type="Proteomes" id="UP000634043">
    <property type="component" value="Unassembled WGS sequence"/>
</dbReference>
<accession>A0ABQ1VW02</accession>
<dbReference type="InterPro" id="IPR050266">
    <property type="entry name" value="AB_hydrolase_sf"/>
</dbReference>
<dbReference type="InterPro" id="IPR000639">
    <property type="entry name" value="Epox_hydrolase-like"/>
</dbReference>
<feature type="domain" description="AB hydrolase-1" evidence="1">
    <location>
        <begin position="47"/>
        <end position="295"/>
    </location>
</feature>
<comment type="caution">
    <text evidence="2">The sequence shown here is derived from an EMBL/GenBank/DDBJ whole genome shotgun (WGS) entry which is preliminary data.</text>
</comment>
<dbReference type="PANTHER" id="PTHR43798:SF33">
    <property type="entry name" value="HYDROLASE, PUTATIVE (AFU_ORTHOLOGUE AFUA_2G14860)-RELATED"/>
    <property type="match status" value="1"/>
</dbReference>
<dbReference type="InterPro" id="IPR000073">
    <property type="entry name" value="AB_hydrolase_1"/>
</dbReference>